<dbReference type="Gene3D" id="3.40.1280.10">
    <property type="match status" value="1"/>
</dbReference>
<dbReference type="GO" id="GO:0005737">
    <property type="term" value="C:cytoplasm"/>
    <property type="evidence" value="ECO:0007669"/>
    <property type="project" value="UniProtKB-SubCell"/>
</dbReference>
<dbReference type="NCBIfam" id="TIGR00046">
    <property type="entry name" value="RsmE family RNA methyltransferase"/>
    <property type="match status" value="1"/>
</dbReference>
<protein>
    <recommendedName>
        <fullName evidence="4 12">Ribosomal RNA small subunit methyltransferase E</fullName>
        <ecNumber evidence="3 12">2.1.1.193</ecNumber>
    </recommendedName>
</protein>
<dbReference type="Pfam" id="PF04452">
    <property type="entry name" value="Methyltrans_RNA"/>
    <property type="match status" value="1"/>
</dbReference>
<evidence type="ECO:0000256" key="4">
    <source>
        <dbReference type="ARBA" id="ARBA00013673"/>
    </source>
</evidence>
<dbReference type="SUPFAM" id="SSF88697">
    <property type="entry name" value="PUA domain-like"/>
    <property type="match status" value="1"/>
</dbReference>
<dbReference type="AlphaFoldDB" id="A0A0H2XMF6"/>
<dbReference type="InterPro" id="IPR029028">
    <property type="entry name" value="Alpha/beta_knot_MTases"/>
</dbReference>
<dbReference type="InterPro" id="IPR006700">
    <property type="entry name" value="RsmE"/>
</dbReference>
<evidence type="ECO:0000256" key="12">
    <source>
        <dbReference type="PIRNR" id="PIRNR015601"/>
    </source>
</evidence>
<dbReference type="Gene3D" id="2.40.240.20">
    <property type="entry name" value="Hypothetical PUA domain-like, domain 1"/>
    <property type="match status" value="1"/>
</dbReference>
<sequence length="262" mass="27479">MTETATRMNEATTTAAVPRFFVDAALRADATLALPADVARHVQVLRLQPGDVLALFDGTGGQYRARLVEVDKRSALVQVDTFEPAEAEPPYRVTLAQGIAGGDKMDWVIEKAVELGVAAVVPLSTARGVVKLSGERADKRVAHWRGVVRASCEQCGRNRVPDVAPVAGFNAWLDALPAAPADGELRLLLSPRASSPFASLPDAPPAAAVTLLIGPEGGLSPDEEHAARARGFTALSLGPRVLRTETAGAAVLAALAARWGGW</sequence>
<dbReference type="InterPro" id="IPR015947">
    <property type="entry name" value="PUA-like_sf"/>
</dbReference>
<evidence type="ECO:0000256" key="5">
    <source>
        <dbReference type="ARBA" id="ARBA00022490"/>
    </source>
</evidence>
<organism evidence="15">
    <name type="scientific">Burkholderia orbicola (strain AU 1054)</name>
    <dbReference type="NCBI Taxonomy" id="331271"/>
    <lineage>
        <taxon>Bacteria</taxon>
        <taxon>Pseudomonadati</taxon>
        <taxon>Pseudomonadota</taxon>
        <taxon>Betaproteobacteria</taxon>
        <taxon>Burkholderiales</taxon>
        <taxon>Burkholderiaceae</taxon>
        <taxon>Burkholderia</taxon>
        <taxon>Burkholderia cepacia complex</taxon>
        <taxon>Burkholderia orbicola</taxon>
    </lineage>
</organism>
<dbReference type="EMBL" id="CP000378">
    <property type="protein sequence ID" value="ABF75066.1"/>
    <property type="molecule type" value="Genomic_DNA"/>
</dbReference>
<evidence type="ECO:0000256" key="3">
    <source>
        <dbReference type="ARBA" id="ARBA00012328"/>
    </source>
</evidence>
<evidence type="ECO:0000256" key="2">
    <source>
        <dbReference type="ARBA" id="ARBA00005528"/>
    </source>
</evidence>
<reference evidence="15" key="1">
    <citation type="submission" date="2006-05" db="EMBL/GenBank/DDBJ databases">
        <title>Complete sequence of chromosome 1 of Burkholderia cenocepacia AU 1054.</title>
        <authorList>
            <consortium name="US DOE Joint Genome Institute"/>
            <person name="Copeland A."/>
            <person name="Lucas S."/>
            <person name="Lapidus A."/>
            <person name="Barry K."/>
            <person name="Detter J.C."/>
            <person name="Glavina del Rio T."/>
            <person name="Hammon N."/>
            <person name="Israni S."/>
            <person name="Dalin E."/>
            <person name="Tice H."/>
            <person name="Pitluck S."/>
            <person name="Chain P."/>
            <person name="Malfatti S."/>
            <person name="Shin M."/>
            <person name="Vergez L."/>
            <person name="Schmutz J."/>
            <person name="Larimer F."/>
            <person name="Land M."/>
            <person name="Hauser L."/>
            <person name="Kyrpides N."/>
            <person name="Lykidis A."/>
            <person name="LiPuma J.J."/>
            <person name="Konstantinidis K."/>
            <person name="Tiedje J.M."/>
            <person name="Richardson P."/>
        </authorList>
    </citation>
    <scope>NUCLEOTIDE SEQUENCE [LARGE SCALE GENOMIC DNA]</scope>
    <source>
        <strain evidence="15">AU 1054</strain>
    </source>
</reference>
<comment type="similarity">
    <text evidence="2 12">Belongs to the RNA methyltransferase RsmE family.</text>
</comment>
<keyword evidence="6 12" id="KW-0698">rRNA processing</keyword>
<evidence type="ECO:0000256" key="8">
    <source>
        <dbReference type="ARBA" id="ARBA00022679"/>
    </source>
</evidence>
<keyword evidence="9 12" id="KW-0949">S-adenosyl-L-methionine</keyword>
<dbReference type="PANTHER" id="PTHR30027">
    <property type="entry name" value="RIBOSOMAL RNA SMALL SUBUNIT METHYLTRANSFERASE E"/>
    <property type="match status" value="1"/>
</dbReference>
<dbReference type="InterPro" id="IPR029026">
    <property type="entry name" value="tRNA_m1G_MTases_N"/>
</dbReference>
<dbReference type="InterPro" id="IPR046887">
    <property type="entry name" value="RsmE_PUA-like"/>
</dbReference>
<dbReference type="EC" id="2.1.1.193" evidence="3 12"/>
<evidence type="ECO:0000259" key="13">
    <source>
        <dbReference type="Pfam" id="PF04452"/>
    </source>
</evidence>
<dbReference type="InterPro" id="IPR046886">
    <property type="entry name" value="RsmE_MTase_dom"/>
</dbReference>
<dbReference type="HOGENOM" id="CLU_067442_5_0_4"/>
<evidence type="ECO:0000256" key="7">
    <source>
        <dbReference type="ARBA" id="ARBA00022603"/>
    </source>
</evidence>
<comment type="function">
    <text evidence="10 12">Specifically methylates the N3 position of the uracil ring of uridine 1498 (m3U1498) in 16S rRNA. Acts on the fully assembled 30S ribosomal subunit.</text>
</comment>
<name>A0A0H2XMF6_BURO1</name>
<keyword evidence="5 12" id="KW-0963">Cytoplasm</keyword>
<dbReference type="CDD" id="cd18084">
    <property type="entry name" value="RsmE-like"/>
    <property type="match status" value="1"/>
</dbReference>
<evidence type="ECO:0000256" key="6">
    <source>
        <dbReference type="ARBA" id="ARBA00022552"/>
    </source>
</evidence>
<accession>A0A0H2XMF6</accession>
<dbReference type="PIRSF" id="PIRSF015601">
    <property type="entry name" value="MTase_slr0722"/>
    <property type="match status" value="1"/>
</dbReference>
<evidence type="ECO:0000256" key="9">
    <source>
        <dbReference type="ARBA" id="ARBA00022691"/>
    </source>
</evidence>
<dbReference type="PANTHER" id="PTHR30027:SF3">
    <property type="entry name" value="16S RRNA (URACIL(1498)-N(3))-METHYLTRANSFERASE"/>
    <property type="match status" value="1"/>
</dbReference>
<evidence type="ECO:0000313" key="15">
    <source>
        <dbReference type="EMBL" id="ABF75066.1"/>
    </source>
</evidence>
<gene>
    <name evidence="15" type="ordered locus">Bcen_0152</name>
</gene>
<evidence type="ECO:0000256" key="1">
    <source>
        <dbReference type="ARBA" id="ARBA00004496"/>
    </source>
</evidence>
<dbReference type="SUPFAM" id="SSF75217">
    <property type="entry name" value="alpha/beta knot"/>
    <property type="match status" value="1"/>
</dbReference>
<dbReference type="NCBIfam" id="NF008692">
    <property type="entry name" value="PRK11713.1-5"/>
    <property type="match status" value="1"/>
</dbReference>
<dbReference type="GO" id="GO:0070475">
    <property type="term" value="P:rRNA base methylation"/>
    <property type="evidence" value="ECO:0007669"/>
    <property type="project" value="TreeGrafter"/>
</dbReference>
<feature type="domain" description="Ribosomal RNA small subunit methyltransferase E methyltransferase" evidence="13">
    <location>
        <begin position="88"/>
        <end position="255"/>
    </location>
</feature>
<dbReference type="GO" id="GO:0070042">
    <property type="term" value="F:rRNA (uridine-N3-)-methyltransferase activity"/>
    <property type="evidence" value="ECO:0007669"/>
    <property type="project" value="TreeGrafter"/>
</dbReference>
<keyword evidence="8 12" id="KW-0808">Transferase</keyword>
<comment type="subcellular location">
    <subcellularLocation>
        <location evidence="1 12">Cytoplasm</location>
    </subcellularLocation>
</comment>
<keyword evidence="7 12" id="KW-0489">Methyltransferase</keyword>
<comment type="catalytic activity">
    <reaction evidence="11 12">
        <text>uridine(1498) in 16S rRNA + S-adenosyl-L-methionine = N(3)-methyluridine(1498) in 16S rRNA + S-adenosyl-L-homocysteine + H(+)</text>
        <dbReference type="Rhea" id="RHEA:42920"/>
        <dbReference type="Rhea" id="RHEA-COMP:10283"/>
        <dbReference type="Rhea" id="RHEA-COMP:10284"/>
        <dbReference type="ChEBI" id="CHEBI:15378"/>
        <dbReference type="ChEBI" id="CHEBI:57856"/>
        <dbReference type="ChEBI" id="CHEBI:59789"/>
        <dbReference type="ChEBI" id="CHEBI:65315"/>
        <dbReference type="ChEBI" id="CHEBI:74502"/>
        <dbReference type="EC" id="2.1.1.193"/>
    </reaction>
</comment>
<feature type="domain" description="Ribosomal RNA small subunit methyltransferase E PUA-like" evidence="14">
    <location>
        <begin position="34"/>
        <end position="79"/>
    </location>
</feature>
<evidence type="ECO:0000256" key="11">
    <source>
        <dbReference type="ARBA" id="ARBA00047944"/>
    </source>
</evidence>
<evidence type="ECO:0000256" key="10">
    <source>
        <dbReference type="ARBA" id="ARBA00025699"/>
    </source>
</evidence>
<evidence type="ECO:0000259" key="14">
    <source>
        <dbReference type="Pfam" id="PF20260"/>
    </source>
</evidence>
<dbReference type="Pfam" id="PF20260">
    <property type="entry name" value="PUA_4"/>
    <property type="match status" value="1"/>
</dbReference>
<proteinExistence type="inferred from homology"/>